<gene>
    <name evidence="2" type="ordered locus">RD1_A0106</name>
</gene>
<dbReference type="AlphaFoldDB" id="Q07GJ7"/>
<dbReference type="RefSeq" id="WP_011655458.1">
    <property type="nucleotide sequence ID" value="NC_008386.1"/>
</dbReference>
<evidence type="ECO:0000313" key="3">
    <source>
        <dbReference type="Proteomes" id="UP000007029"/>
    </source>
</evidence>
<name>Q07GJ7_ROSDO</name>
<dbReference type="HOGENOM" id="CLU_119433_0_0_5"/>
<reference evidence="2 3" key="1">
    <citation type="journal article" date="2007" name="J. Bacteriol.">
        <title>The complete genome sequence of Roseobacter denitrificans reveals a mixotrophic rather than photosynthetic metabolism.</title>
        <authorList>
            <person name="Swingley W.D."/>
            <person name="Sadekar S."/>
            <person name="Mastrian S.D."/>
            <person name="Matthies H.J."/>
            <person name="Hao J."/>
            <person name="Ramos H."/>
            <person name="Acharya C.R."/>
            <person name="Conrad A.L."/>
            <person name="Taylor H.L."/>
            <person name="Dejesa L.C."/>
            <person name="Shah M.K."/>
            <person name="O'huallachain M.E."/>
            <person name="Lince M.T."/>
            <person name="Blankenship R.E."/>
            <person name="Beatty J.T."/>
            <person name="Touchman J.W."/>
        </authorList>
    </citation>
    <scope>NUCLEOTIDE SEQUENCE [LARGE SCALE GENOMIC DNA]</scope>
    <source>
        <strain evidence="3">ATCC 33942 / OCh 114</strain>
        <plasmid evidence="2 3">pTB1</plasmid>
    </source>
</reference>
<dbReference type="Proteomes" id="UP000007029">
    <property type="component" value="Plasmid pTB1"/>
</dbReference>
<accession>Q07GJ7</accession>
<protein>
    <submittedName>
        <fullName evidence="2">RC187</fullName>
    </submittedName>
</protein>
<geneLocation type="plasmid" evidence="2 3">
    <name>pTB1</name>
</geneLocation>
<dbReference type="OrthoDB" id="6874909at2"/>
<dbReference type="EMBL" id="CP000464">
    <property type="protein sequence ID" value="ABI93402.1"/>
    <property type="molecule type" value="Genomic_DNA"/>
</dbReference>
<dbReference type="KEGG" id="rde:RD1_A0106"/>
<keyword evidence="2" id="KW-0614">Plasmid</keyword>
<organism evidence="2 3">
    <name type="scientific">Roseobacter denitrificans (strain ATCC 33942 / OCh 114)</name>
    <name type="common">Erythrobacter sp. (strain OCh 114)</name>
    <name type="synonym">Roseobacter denitrificans</name>
    <dbReference type="NCBI Taxonomy" id="375451"/>
    <lineage>
        <taxon>Bacteria</taxon>
        <taxon>Pseudomonadati</taxon>
        <taxon>Pseudomonadota</taxon>
        <taxon>Alphaproteobacteria</taxon>
        <taxon>Rhodobacterales</taxon>
        <taxon>Roseobacteraceae</taxon>
        <taxon>Roseobacter</taxon>
    </lineage>
</organism>
<proteinExistence type="predicted"/>
<dbReference type="Pfam" id="PF21992">
    <property type="entry name" value="DUF6927"/>
    <property type="match status" value="1"/>
</dbReference>
<dbReference type="InterPro" id="IPR053845">
    <property type="entry name" value="DUF6927"/>
</dbReference>
<keyword evidence="3" id="KW-1185">Reference proteome</keyword>
<evidence type="ECO:0000259" key="1">
    <source>
        <dbReference type="Pfam" id="PF21992"/>
    </source>
</evidence>
<sequence length="195" mass="22499">MGWTCPHTPPRDERAEIERLVTFENEDRAMRPVLTTRKGSVWYLAVEVTLKTGTAEPHGYTVDALRRYVFAAVILTRRAQGEWCYKDMEESMGPCEAQAPHKLLDLLSPTTKDYALAWRERCKASARRSARKIAHGDTIQLAEPLTFNDGITRDTFTVQRERFAGARRITSRFLCKKTGMACRISRFMQREWVKL</sequence>
<feature type="domain" description="DUF6927" evidence="1">
    <location>
        <begin position="109"/>
        <end position="187"/>
    </location>
</feature>
<evidence type="ECO:0000313" key="2">
    <source>
        <dbReference type="EMBL" id="ABI93402.1"/>
    </source>
</evidence>